<comment type="cofactor">
    <cofactor evidence="10">
        <name>Zn(2+)</name>
        <dbReference type="ChEBI" id="CHEBI:29105"/>
    </cofactor>
    <text evidence="10">Binds 2 Zn(2+) ions per subunit.</text>
</comment>
<dbReference type="Gene3D" id="1.10.150.900">
    <property type="match status" value="1"/>
</dbReference>
<evidence type="ECO:0000313" key="14">
    <source>
        <dbReference type="WBParaSite" id="HPLM_0002097301-mRNA-1"/>
    </source>
</evidence>
<dbReference type="Gene3D" id="3.40.630.10">
    <property type="entry name" value="Zn peptidases"/>
    <property type="match status" value="1"/>
</dbReference>
<evidence type="ECO:0000256" key="7">
    <source>
        <dbReference type="ARBA" id="ARBA00022833"/>
    </source>
</evidence>
<evidence type="ECO:0000256" key="2">
    <source>
        <dbReference type="ARBA" id="ARBA00006247"/>
    </source>
</evidence>
<reference evidence="12 13" key="2">
    <citation type="submission" date="2018-11" db="EMBL/GenBank/DDBJ databases">
        <authorList>
            <consortium name="Pathogen Informatics"/>
        </authorList>
    </citation>
    <scope>NUCLEOTIDE SEQUENCE [LARGE SCALE GENOMIC DNA]</scope>
    <source>
        <strain evidence="12 13">MHpl1</strain>
    </source>
</reference>
<feature type="binding site" evidence="10">
    <location>
        <position position="405"/>
    </location>
    <ligand>
        <name>Zn(2+)</name>
        <dbReference type="ChEBI" id="CHEBI:29105"/>
        <label>2</label>
    </ligand>
</feature>
<keyword evidence="6" id="KW-0378">Hydrolase</keyword>
<dbReference type="PROSITE" id="PS00758">
    <property type="entry name" value="ARGE_DAPE_CPG2_1"/>
    <property type="match status" value="1"/>
</dbReference>
<evidence type="ECO:0000313" key="13">
    <source>
        <dbReference type="Proteomes" id="UP000268014"/>
    </source>
</evidence>
<keyword evidence="13" id="KW-1185">Reference proteome</keyword>
<feature type="active site" evidence="9">
    <location>
        <position position="105"/>
    </location>
</feature>
<name>A0A0N4X9D1_HAEPC</name>
<dbReference type="SUPFAM" id="SSF53187">
    <property type="entry name" value="Zn-dependent exopeptidases"/>
    <property type="match status" value="1"/>
</dbReference>
<evidence type="ECO:0000256" key="6">
    <source>
        <dbReference type="ARBA" id="ARBA00022801"/>
    </source>
</evidence>
<evidence type="ECO:0000256" key="10">
    <source>
        <dbReference type="PIRSR" id="PIRSR036696-2"/>
    </source>
</evidence>
<feature type="binding site" evidence="10">
    <location>
        <position position="199"/>
    </location>
    <ligand>
        <name>Zn(2+)</name>
        <dbReference type="ChEBI" id="CHEBI:29105"/>
        <label>1</label>
    </ligand>
</feature>
<organism evidence="14">
    <name type="scientific">Haemonchus placei</name>
    <name type="common">Barber's pole worm</name>
    <dbReference type="NCBI Taxonomy" id="6290"/>
    <lineage>
        <taxon>Eukaryota</taxon>
        <taxon>Metazoa</taxon>
        <taxon>Ecdysozoa</taxon>
        <taxon>Nematoda</taxon>
        <taxon>Chromadorea</taxon>
        <taxon>Rhabditida</taxon>
        <taxon>Rhabditina</taxon>
        <taxon>Rhabditomorpha</taxon>
        <taxon>Strongyloidea</taxon>
        <taxon>Trichostrongylidae</taxon>
        <taxon>Haemonchus</taxon>
    </lineage>
</organism>
<dbReference type="STRING" id="6290.A0A0N4X9D1"/>
<reference evidence="14" key="1">
    <citation type="submission" date="2017-02" db="UniProtKB">
        <authorList>
            <consortium name="WormBaseParasite"/>
        </authorList>
    </citation>
    <scope>IDENTIFICATION</scope>
</reference>
<dbReference type="InterPro" id="IPR036264">
    <property type="entry name" value="Bact_exopeptidase_dim_dom"/>
</dbReference>
<accession>A0A0N4X9D1</accession>
<dbReference type="CDD" id="cd05646">
    <property type="entry name" value="M20_AcylaseI_like"/>
    <property type="match status" value="1"/>
</dbReference>
<dbReference type="NCBIfam" id="TIGR01880">
    <property type="entry name" value="Ac-peptdase-euk"/>
    <property type="match status" value="1"/>
</dbReference>
<dbReference type="GO" id="GO:0046872">
    <property type="term" value="F:metal ion binding"/>
    <property type="evidence" value="ECO:0007669"/>
    <property type="project" value="UniProtKB-KW"/>
</dbReference>
<dbReference type="EC" id="3.5.1.14" evidence="3"/>
<dbReference type="WBParaSite" id="HPLM_0002097301-mRNA-1">
    <property type="protein sequence ID" value="HPLM_0002097301-mRNA-1"/>
    <property type="gene ID" value="HPLM_0002097301"/>
</dbReference>
<evidence type="ECO:0000256" key="9">
    <source>
        <dbReference type="PIRSR" id="PIRSR036696-1"/>
    </source>
</evidence>
<keyword evidence="4" id="KW-0963">Cytoplasm</keyword>
<dbReference type="Gene3D" id="3.30.70.360">
    <property type="match status" value="1"/>
</dbReference>
<evidence type="ECO:0000256" key="8">
    <source>
        <dbReference type="ARBA" id="ARBA00029656"/>
    </source>
</evidence>
<feature type="active site" description="Proton acceptor" evidence="9">
    <location>
        <position position="171"/>
    </location>
</feature>
<sequence>MENIAVTKFREYLRVNTEQPNPDYGKFTDYLKVFILSELFTCLETLCGSKQILPAACQNFLFNLADELGIQRRAVETVPGKPFIIMTIPGTQPQLKSLMLYSHTDVVPTFKDQWKYDPYSAYKDENGDIYGRGTQDMKCVGSQYFEAIRLHFQRGRKRWLRTIHIVWGPDEEIAGPDGMATFCQMDEFRELNVGFVLDEGIASENDTYKVFYGERCTWWLKVTCHGSPGHGSKFIENTAGEKLNYVMNKALAFREEQRAHLKNSSTLTLGDVTTLNLTILEGGVQTNVLPEKFEAYFDIRITPTVDFDEFEKMIAGWCSGAGEGVTYEFLQKDTNRNVTPTTTDDLWWNAFEKSLKDEKLSYSNFRKCKFTKEIFTAATDSRFIRALGYRSIGFSPIINTPQLLHDHNEYLNERVFLRGVEIYETLIENLANVQEFDD</sequence>
<dbReference type="PANTHER" id="PTHR45892:SF1">
    <property type="entry name" value="AMINOACYLASE-1"/>
    <property type="match status" value="1"/>
</dbReference>
<evidence type="ECO:0000256" key="1">
    <source>
        <dbReference type="ARBA" id="ARBA00004496"/>
    </source>
</evidence>
<evidence type="ECO:0000256" key="5">
    <source>
        <dbReference type="ARBA" id="ARBA00022723"/>
    </source>
</evidence>
<dbReference type="InterPro" id="IPR011650">
    <property type="entry name" value="Peptidase_M20_dimer"/>
</dbReference>
<keyword evidence="7 10" id="KW-0862">Zinc</keyword>
<feature type="binding site" evidence="10">
    <location>
        <position position="136"/>
    </location>
    <ligand>
        <name>Zn(2+)</name>
        <dbReference type="ChEBI" id="CHEBI:29105"/>
        <label>2</label>
    </ligand>
</feature>
<feature type="binding site" evidence="10">
    <location>
        <position position="172"/>
    </location>
    <ligand>
        <name>Zn(2+)</name>
        <dbReference type="ChEBI" id="CHEBI:29105"/>
        <label>2</label>
    </ligand>
</feature>
<evidence type="ECO:0000256" key="4">
    <source>
        <dbReference type="ARBA" id="ARBA00022490"/>
    </source>
</evidence>
<comment type="similarity">
    <text evidence="2">Belongs to the peptidase M20A family.</text>
</comment>
<proteinExistence type="inferred from homology"/>
<dbReference type="AlphaFoldDB" id="A0A0N4X9D1"/>
<dbReference type="FunFam" id="3.30.70.360:FF:000005">
    <property type="entry name" value="Putative Aminoacylase-1"/>
    <property type="match status" value="1"/>
</dbReference>
<feature type="binding site" evidence="10">
    <location>
        <position position="103"/>
    </location>
    <ligand>
        <name>Zn(2+)</name>
        <dbReference type="ChEBI" id="CHEBI:29105"/>
        <label>1</label>
    </ligand>
</feature>
<evidence type="ECO:0000313" key="12">
    <source>
        <dbReference type="EMBL" id="VDO87070.1"/>
    </source>
</evidence>
<dbReference type="InterPro" id="IPR052083">
    <property type="entry name" value="Aminoacylase-1_M20A"/>
</dbReference>
<feature type="domain" description="Peptidase M20 dimerisation" evidence="11">
    <location>
        <begin position="212"/>
        <end position="319"/>
    </location>
</feature>
<dbReference type="GO" id="GO:0004046">
    <property type="term" value="F:aminoacylase activity"/>
    <property type="evidence" value="ECO:0007669"/>
    <property type="project" value="UniProtKB-EC"/>
</dbReference>
<protein>
    <recommendedName>
        <fullName evidence="3">N-acyl-aliphatic-L-amino acid amidohydrolase</fullName>
        <ecNumber evidence="3">3.5.1.14</ecNumber>
    </recommendedName>
    <alternativeName>
        <fullName evidence="8">N-acyl-L-amino-acid amidohydrolase</fullName>
    </alternativeName>
</protein>
<dbReference type="Pfam" id="PF07687">
    <property type="entry name" value="M20_dimer"/>
    <property type="match status" value="1"/>
</dbReference>
<dbReference type="Proteomes" id="UP000268014">
    <property type="component" value="Unassembled WGS sequence"/>
</dbReference>
<keyword evidence="5 10" id="KW-0479">Metal-binding</keyword>
<dbReference type="InterPro" id="IPR010159">
    <property type="entry name" value="N-acyl_aa_amidohydrolase"/>
</dbReference>
<dbReference type="InterPro" id="IPR002933">
    <property type="entry name" value="Peptidase_M20"/>
</dbReference>
<gene>
    <name evidence="12" type="ORF">HPLM_LOCUS20966</name>
</gene>
<dbReference type="FunFam" id="1.10.150.900:FF:000001">
    <property type="entry name" value="Aminoacylase-1, putative"/>
    <property type="match status" value="1"/>
</dbReference>
<dbReference type="PIRSF" id="PIRSF036696">
    <property type="entry name" value="ACY-1"/>
    <property type="match status" value="1"/>
</dbReference>
<feature type="binding site" evidence="10">
    <location>
        <position position="136"/>
    </location>
    <ligand>
        <name>Zn(2+)</name>
        <dbReference type="ChEBI" id="CHEBI:29105"/>
        <label>1</label>
    </ligand>
</feature>
<dbReference type="SUPFAM" id="SSF55031">
    <property type="entry name" value="Bacterial exopeptidase dimerisation domain"/>
    <property type="match status" value="1"/>
</dbReference>
<dbReference type="GO" id="GO:0006520">
    <property type="term" value="P:amino acid metabolic process"/>
    <property type="evidence" value="ECO:0007669"/>
    <property type="project" value="InterPro"/>
</dbReference>
<dbReference type="GO" id="GO:0005737">
    <property type="term" value="C:cytoplasm"/>
    <property type="evidence" value="ECO:0007669"/>
    <property type="project" value="UniProtKB-SubCell"/>
</dbReference>
<dbReference type="OrthoDB" id="3064516at2759"/>
<evidence type="ECO:0000259" key="11">
    <source>
        <dbReference type="Pfam" id="PF07687"/>
    </source>
</evidence>
<dbReference type="OMA" id="FYGERAQ"/>
<dbReference type="PANTHER" id="PTHR45892">
    <property type="entry name" value="AMINOACYLASE-1"/>
    <property type="match status" value="1"/>
</dbReference>
<dbReference type="InterPro" id="IPR001261">
    <property type="entry name" value="ArgE/DapE_CS"/>
</dbReference>
<dbReference type="Pfam" id="PF01546">
    <property type="entry name" value="Peptidase_M20"/>
    <property type="match status" value="1"/>
</dbReference>
<evidence type="ECO:0000256" key="3">
    <source>
        <dbReference type="ARBA" id="ARBA00011913"/>
    </source>
</evidence>
<dbReference type="EMBL" id="UZAF01022771">
    <property type="protein sequence ID" value="VDO87070.1"/>
    <property type="molecule type" value="Genomic_DNA"/>
</dbReference>
<comment type="subcellular location">
    <subcellularLocation>
        <location evidence="1">Cytoplasm</location>
    </subcellularLocation>
</comment>